<dbReference type="RefSeq" id="WP_093391821.1">
    <property type="nucleotide sequence ID" value="NZ_LT629736.1"/>
</dbReference>
<proteinExistence type="predicted"/>
<comment type="catalytic activity">
    <reaction evidence="6">
        <text>a 6-O-methyl-2'-deoxyguanosine in DNA + L-cysteinyl-[protein] = S-methyl-L-cysteinyl-[protein] + a 2'-deoxyguanosine in DNA</text>
        <dbReference type="Rhea" id="RHEA:24000"/>
        <dbReference type="Rhea" id="RHEA-COMP:10131"/>
        <dbReference type="Rhea" id="RHEA-COMP:10132"/>
        <dbReference type="Rhea" id="RHEA-COMP:11367"/>
        <dbReference type="Rhea" id="RHEA-COMP:11368"/>
        <dbReference type="ChEBI" id="CHEBI:29950"/>
        <dbReference type="ChEBI" id="CHEBI:82612"/>
        <dbReference type="ChEBI" id="CHEBI:85445"/>
        <dbReference type="ChEBI" id="CHEBI:85448"/>
        <dbReference type="EC" id="2.1.1.63"/>
    </reaction>
</comment>
<dbReference type="AlphaFoldDB" id="A0A1H1NFT6"/>
<dbReference type="STRING" id="487184.SAMN05216421_0675"/>
<dbReference type="InterPro" id="IPR036217">
    <property type="entry name" value="MethylDNA_cys_MeTrfase_DNAb"/>
</dbReference>
<name>A0A1H1NFT6_9GAMM</name>
<evidence type="ECO:0000256" key="5">
    <source>
        <dbReference type="ARBA" id="ARBA00023204"/>
    </source>
</evidence>
<evidence type="ECO:0000313" key="8">
    <source>
        <dbReference type="EMBL" id="SDR97772.1"/>
    </source>
</evidence>
<keyword evidence="3 8" id="KW-0808">Transferase</keyword>
<evidence type="ECO:0000256" key="3">
    <source>
        <dbReference type="ARBA" id="ARBA00022679"/>
    </source>
</evidence>
<dbReference type="PROSITE" id="PS00374">
    <property type="entry name" value="MGMT"/>
    <property type="match status" value="1"/>
</dbReference>
<dbReference type="OrthoDB" id="9802228at2"/>
<dbReference type="PANTHER" id="PTHR10815">
    <property type="entry name" value="METHYLATED-DNA--PROTEIN-CYSTEINE METHYLTRANSFERASE"/>
    <property type="match status" value="1"/>
</dbReference>
<dbReference type="InterPro" id="IPR036388">
    <property type="entry name" value="WH-like_DNA-bd_sf"/>
</dbReference>
<dbReference type="FunFam" id="1.10.10.10:FF:000410">
    <property type="entry name" value="ADA regulatory protein, putative"/>
    <property type="match status" value="1"/>
</dbReference>
<keyword evidence="5" id="KW-0234">DNA repair</keyword>
<keyword evidence="9" id="KW-1185">Reference proteome</keyword>
<dbReference type="InterPro" id="IPR014048">
    <property type="entry name" value="MethylDNA_cys_MeTrfase_DNA-bd"/>
</dbReference>
<keyword evidence="2 8" id="KW-0489">Methyltransferase</keyword>
<comment type="catalytic activity">
    <reaction evidence="1">
        <text>a 4-O-methyl-thymidine in DNA + L-cysteinyl-[protein] = a thymidine in DNA + S-methyl-L-cysteinyl-[protein]</text>
        <dbReference type="Rhea" id="RHEA:53428"/>
        <dbReference type="Rhea" id="RHEA-COMP:10131"/>
        <dbReference type="Rhea" id="RHEA-COMP:10132"/>
        <dbReference type="Rhea" id="RHEA-COMP:13555"/>
        <dbReference type="Rhea" id="RHEA-COMP:13556"/>
        <dbReference type="ChEBI" id="CHEBI:29950"/>
        <dbReference type="ChEBI" id="CHEBI:82612"/>
        <dbReference type="ChEBI" id="CHEBI:137386"/>
        <dbReference type="ChEBI" id="CHEBI:137387"/>
        <dbReference type="EC" id="2.1.1.63"/>
    </reaction>
</comment>
<dbReference type="SUPFAM" id="SSF53155">
    <property type="entry name" value="Methylated DNA-protein cysteine methyltransferase domain"/>
    <property type="match status" value="1"/>
</dbReference>
<dbReference type="EMBL" id="LT629736">
    <property type="protein sequence ID" value="SDR97772.1"/>
    <property type="molecule type" value="Genomic_DNA"/>
</dbReference>
<evidence type="ECO:0000256" key="4">
    <source>
        <dbReference type="ARBA" id="ARBA00022763"/>
    </source>
</evidence>
<evidence type="ECO:0000256" key="1">
    <source>
        <dbReference type="ARBA" id="ARBA00001286"/>
    </source>
</evidence>
<reference evidence="9" key="1">
    <citation type="submission" date="2016-10" db="EMBL/GenBank/DDBJ databases">
        <authorList>
            <person name="Varghese N."/>
            <person name="Submissions S."/>
        </authorList>
    </citation>
    <scope>NUCLEOTIDE SEQUENCE [LARGE SCALE GENOMIC DNA]</scope>
    <source>
        <strain evidence="9">NRRL B-51270</strain>
    </source>
</reference>
<feature type="domain" description="Methylated-DNA-[protein]-cysteine S-methyltransferase DNA binding" evidence="7">
    <location>
        <begin position="92"/>
        <end position="170"/>
    </location>
</feature>
<dbReference type="Pfam" id="PF01035">
    <property type="entry name" value="DNA_binding_1"/>
    <property type="match status" value="1"/>
</dbReference>
<dbReference type="InterPro" id="IPR036631">
    <property type="entry name" value="MGMT_N_sf"/>
</dbReference>
<evidence type="ECO:0000256" key="6">
    <source>
        <dbReference type="ARBA" id="ARBA00049348"/>
    </source>
</evidence>
<dbReference type="SUPFAM" id="SSF46767">
    <property type="entry name" value="Methylated DNA-protein cysteine methyltransferase, C-terminal domain"/>
    <property type="match status" value="1"/>
</dbReference>
<dbReference type="Proteomes" id="UP000243207">
    <property type="component" value="Chromosome I"/>
</dbReference>
<protein>
    <submittedName>
        <fullName evidence="8">AraC family transcriptional regulator, regulatory protein of adaptative response / methylated-DNA-[protein]-cysteine methyltransferase</fullName>
    </submittedName>
</protein>
<dbReference type="PANTHER" id="PTHR10815:SF14">
    <property type="entry name" value="BIFUNCTIONAL TRANSCRIPTIONAL ACTIVATOR_DNA REPAIR ENZYME ADA"/>
    <property type="match status" value="1"/>
</dbReference>
<organism evidence="8 9">
    <name type="scientific">Halopseudomonas xinjiangensis</name>
    <dbReference type="NCBI Taxonomy" id="487184"/>
    <lineage>
        <taxon>Bacteria</taxon>
        <taxon>Pseudomonadati</taxon>
        <taxon>Pseudomonadota</taxon>
        <taxon>Gammaproteobacteria</taxon>
        <taxon>Pseudomonadales</taxon>
        <taxon>Pseudomonadaceae</taxon>
        <taxon>Halopseudomonas</taxon>
    </lineage>
</organism>
<dbReference type="GO" id="GO:0006281">
    <property type="term" value="P:DNA repair"/>
    <property type="evidence" value="ECO:0007669"/>
    <property type="project" value="UniProtKB-KW"/>
</dbReference>
<gene>
    <name evidence="8" type="ORF">SAMN05216421_0675</name>
</gene>
<sequence>MNNAPYPLFYRYGQCSMGGLLLAEADEHLHAILLGDDEQSLLADLQARFPAALLQEGDSSLDQTLQAAIGYVDQPQGRFPVSKPLRLRGTALQCEVWHALSEVPAGSTISYAELARRIGRPRAVRAVAAACAANPLAIVVPCHRVLRSDGEVSGYRWGVERKRQLLARERELAAVIA</sequence>
<dbReference type="GO" id="GO:0003908">
    <property type="term" value="F:methylated-DNA-[protein]-cysteine S-methyltransferase activity"/>
    <property type="evidence" value="ECO:0007669"/>
    <property type="project" value="UniProtKB-EC"/>
</dbReference>
<dbReference type="Gene3D" id="3.30.160.70">
    <property type="entry name" value="Methylated DNA-protein cysteine methyltransferase domain"/>
    <property type="match status" value="1"/>
</dbReference>
<dbReference type="CDD" id="cd06445">
    <property type="entry name" value="ATase"/>
    <property type="match status" value="1"/>
</dbReference>
<dbReference type="NCBIfam" id="TIGR00589">
    <property type="entry name" value="ogt"/>
    <property type="match status" value="1"/>
</dbReference>
<keyword evidence="4" id="KW-0227">DNA damage</keyword>
<dbReference type="GO" id="GO:0032259">
    <property type="term" value="P:methylation"/>
    <property type="evidence" value="ECO:0007669"/>
    <property type="project" value="UniProtKB-KW"/>
</dbReference>
<dbReference type="Gene3D" id="1.10.10.10">
    <property type="entry name" value="Winged helix-like DNA-binding domain superfamily/Winged helix DNA-binding domain"/>
    <property type="match status" value="1"/>
</dbReference>
<accession>A0A1H1NFT6</accession>
<evidence type="ECO:0000259" key="7">
    <source>
        <dbReference type="Pfam" id="PF01035"/>
    </source>
</evidence>
<evidence type="ECO:0000313" key="9">
    <source>
        <dbReference type="Proteomes" id="UP000243207"/>
    </source>
</evidence>
<evidence type="ECO:0000256" key="2">
    <source>
        <dbReference type="ARBA" id="ARBA00022603"/>
    </source>
</evidence>
<dbReference type="InterPro" id="IPR001497">
    <property type="entry name" value="MethylDNA_cys_MeTrfase_AS"/>
</dbReference>